<dbReference type="Pfam" id="PF02537">
    <property type="entry name" value="CRCB"/>
    <property type="match status" value="1"/>
</dbReference>
<dbReference type="PANTHER" id="PTHR28259">
    <property type="entry name" value="FLUORIDE EXPORT PROTEIN 1-RELATED"/>
    <property type="match status" value="1"/>
</dbReference>
<evidence type="ECO:0000256" key="2">
    <source>
        <dbReference type="ARBA" id="ARBA00022475"/>
    </source>
</evidence>
<name>I4MB72_9BIFI</name>
<dbReference type="PATRIC" id="fig|698960.3.peg.213"/>
<evidence type="ECO:0000256" key="9">
    <source>
        <dbReference type="ARBA" id="ARBA00049940"/>
    </source>
</evidence>
<keyword evidence="6" id="KW-0406">Ion transport</keyword>
<comment type="caution">
    <text evidence="11">The sequence shown here is derived from an EMBL/GenBank/DDBJ whole genome shotgun (WGS) entry which is preliminary data.</text>
</comment>
<feature type="transmembrane region" description="Helical" evidence="10">
    <location>
        <begin position="113"/>
        <end position="139"/>
    </location>
</feature>
<keyword evidence="6" id="KW-0813">Transport</keyword>
<evidence type="ECO:0000256" key="5">
    <source>
        <dbReference type="ARBA" id="ARBA00023136"/>
    </source>
</evidence>
<feature type="transmembrane region" description="Helical" evidence="10">
    <location>
        <begin position="39"/>
        <end position="66"/>
    </location>
</feature>
<accession>I4MB72</accession>
<evidence type="ECO:0000256" key="6">
    <source>
        <dbReference type="ARBA" id="ARBA00023303"/>
    </source>
</evidence>
<sequence length="141" mass="15591">MNPLYVFTIFVLPCFFGGLGAVLRCAMTKKISASHNSRIPVATLFINCLASFTLGVVANVFMVAVSIFGANFVYLMILGFLGGFSTFSTAIFEGVDLIQKKAHKRWHFSTLCGAYCAIFVCFYWLCCFANFVISNILVFKS</sequence>
<organism evidence="11 12">
    <name type="scientific">Gardnerella greenwoodii 00703Dmash</name>
    <dbReference type="NCBI Taxonomy" id="698960"/>
    <lineage>
        <taxon>Bacteria</taxon>
        <taxon>Bacillati</taxon>
        <taxon>Actinomycetota</taxon>
        <taxon>Actinomycetes</taxon>
        <taxon>Bifidobacteriales</taxon>
        <taxon>Bifidobacteriaceae</taxon>
        <taxon>Gardnerella</taxon>
        <taxon>Gardnerella greenwoodii</taxon>
    </lineage>
</organism>
<dbReference type="InterPro" id="IPR003691">
    <property type="entry name" value="FluC"/>
</dbReference>
<dbReference type="EMBL" id="ADEV01000004">
    <property type="protein sequence ID" value="EIK86462.1"/>
    <property type="molecule type" value="Genomic_DNA"/>
</dbReference>
<keyword evidence="2 10" id="KW-1003">Cell membrane</keyword>
<evidence type="ECO:0000256" key="4">
    <source>
        <dbReference type="ARBA" id="ARBA00022989"/>
    </source>
</evidence>
<evidence type="ECO:0000256" key="7">
    <source>
        <dbReference type="ARBA" id="ARBA00035120"/>
    </source>
</evidence>
<comment type="catalytic activity">
    <reaction evidence="8">
        <text>fluoride(in) = fluoride(out)</text>
        <dbReference type="Rhea" id="RHEA:76159"/>
        <dbReference type="ChEBI" id="CHEBI:17051"/>
    </reaction>
    <physiologicalReaction direction="left-to-right" evidence="8">
        <dbReference type="Rhea" id="RHEA:76160"/>
    </physiologicalReaction>
</comment>
<keyword evidence="4 10" id="KW-1133">Transmembrane helix</keyword>
<dbReference type="Proteomes" id="UP000033074">
    <property type="component" value="Unassembled WGS sequence"/>
</dbReference>
<keyword evidence="3 10" id="KW-0812">Transmembrane</keyword>
<keyword evidence="6" id="KW-0407">Ion channel</keyword>
<evidence type="ECO:0000256" key="3">
    <source>
        <dbReference type="ARBA" id="ARBA00022692"/>
    </source>
</evidence>
<dbReference type="PANTHER" id="PTHR28259:SF1">
    <property type="entry name" value="FLUORIDE EXPORT PROTEIN 1-RELATED"/>
    <property type="match status" value="1"/>
</dbReference>
<dbReference type="AlphaFoldDB" id="I4MB72"/>
<gene>
    <name evidence="11" type="ORF">CGSMWGv00703Dmash_01100</name>
</gene>
<feature type="transmembrane region" description="Helical" evidence="10">
    <location>
        <begin position="72"/>
        <end position="92"/>
    </location>
</feature>
<dbReference type="GO" id="GO:0005886">
    <property type="term" value="C:plasma membrane"/>
    <property type="evidence" value="ECO:0007669"/>
    <property type="project" value="UniProtKB-SubCell"/>
</dbReference>
<comment type="subcellular location">
    <subcellularLocation>
        <location evidence="1">Cell membrane</location>
        <topology evidence="1">Multi-pass membrane protein</topology>
    </subcellularLocation>
</comment>
<evidence type="ECO:0000256" key="8">
    <source>
        <dbReference type="ARBA" id="ARBA00035585"/>
    </source>
</evidence>
<evidence type="ECO:0000256" key="10">
    <source>
        <dbReference type="RuleBase" id="RU004340"/>
    </source>
</evidence>
<comment type="similarity">
    <text evidence="7 10">Belongs to the fluoride channel Fluc/FEX (TC 1.A.43) family.</text>
</comment>
<evidence type="ECO:0000313" key="11">
    <source>
        <dbReference type="EMBL" id="EIK86462.1"/>
    </source>
</evidence>
<dbReference type="GO" id="GO:1903425">
    <property type="term" value="F:fluoride transmembrane transporter activity"/>
    <property type="evidence" value="ECO:0007669"/>
    <property type="project" value="TreeGrafter"/>
</dbReference>
<reference evidence="11 12" key="1">
    <citation type="journal article" date="2012" name="J. Bacteriol.">
        <title>Comparative Genomic Analyses of 17 Clinical Isolates of Gardnerella vaginalis Provide Evidence of Multiple Genetically Isolated Clades Consistent with Subspeciation into Genovars.</title>
        <authorList>
            <person name="Ahmed A."/>
            <person name="Earl J."/>
            <person name="Retchless A."/>
            <person name="Hillier S."/>
            <person name="Rabe L."/>
            <person name="Cherpes T."/>
            <person name="Powell E."/>
            <person name="Janto B."/>
            <person name="Eutsey R."/>
            <person name="Hiller N.L."/>
            <person name="Boissy R."/>
            <person name="Dahlgreen M."/>
            <person name="Hall B."/>
            <person name="Costerton J."/>
            <person name="Post J.C."/>
            <person name="Hu F."/>
            <person name="Ehrlich G."/>
        </authorList>
    </citation>
    <scope>NUCLEOTIDE SEQUENCE [LARGE SCALE GENOMIC DNA]</scope>
    <source>
        <strain evidence="11 12">00703Dmash</strain>
    </source>
</reference>
<comment type="function">
    <text evidence="9">Fluoride-specific ion channel. Important for reducing fluoride concentration in the cell, thus reducing its toxicity.</text>
</comment>
<dbReference type="RefSeq" id="WP_004134033.1">
    <property type="nucleotide sequence ID" value="NZ_ADEV01000004.1"/>
</dbReference>
<keyword evidence="5 10" id="KW-0472">Membrane</keyword>
<evidence type="ECO:0000313" key="12">
    <source>
        <dbReference type="Proteomes" id="UP000033074"/>
    </source>
</evidence>
<proteinExistence type="inferred from homology"/>
<evidence type="ECO:0000256" key="1">
    <source>
        <dbReference type="ARBA" id="ARBA00004651"/>
    </source>
</evidence>
<feature type="transmembrane region" description="Helical" evidence="10">
    <location>
        <begin position="6"/>
        <end position="27"/>
    </location>
</feature>
<protein>
    <recommendedName>
        <fullName evidence="10">Fluoride-specific ion channel</fullName>
    </recommendedName>
</protein>